<keyword evidence="2" id="KW-1185">Reference proteome</keyword>
<gene>
    <name evidence="1" type="ORF">BO95DRAFT_159061</name>
</gene>
<protein>
    <submittedName>
        <fullName evidence="1">Uncharacterized protein</fullName>
    </submittedName>
</protein>
<reference evidence="1" key="1">
    <citation type="submission" date="2018-02" db="EMBL/GenBank/DDBJ databases">
        <title>The genomes of Aspergillus section Nigri reveals drivers in fungal speciation.</title>
        <authorList>
            <consortium name="DOE Joint Genome Institute"/>
            <person name="Vesth T.C."/>
            <person name="Nybo J."/>
            <person name="Theobald S."/>
            <person name="Brandl J."/>
            <person name="Frisvad J.C."/>
            <person name="Nielsen K.F."/>
            <person name="Lyhne E.K."/>
            <person name="Kogle M.E."/>
            <person name="Kuo A."/>
            <person name="Riley R."/>
            <person name="Clum A."/>
            <person name="Nolan M."/>
            <person name="Lipzen A."/>
            <person name="Salamov A."/>
            <person name="Henrissat B."/>
            <person name="Wiebenga A."/>
            <person name="De vries R.P."/>
            <person name="Grigoriev I.V."/>
            <person name="Mortensen U.H."/>
            <person name="Andersen M.R."/>
            <person name="Baker S.E."/>
        </authorList>
    </citation>
    <scope>NUCLEOTIDE SEQUENCE</scope>
    <source>
        <strain evidence="1">CBS 621.78</strain>
    </source>
</reference>
<name>A0ACD1GND2_9EURO</name>
<proteinExistence type="predicted"/>
<sequence>MRKDPHPWSGISPELFIYLSAIGAIARRFHSLGRDESTYMAAGGGGSTALQVQAQRNDLRSRAGRLKELVSQYQVSPPGAVRETGDALAPANHFRTLARVYQLSALLELYRMFPELDQQDDSASGSWLSPHEAALEEGVEHEH</sequence>
<dbReference type="Proteomes" id="UP000249057">
    <property type="component" value="Unassembled WGS sequence"/>
</dbReference>
<evidence type="ECO:0000313" key="2">
    <source>
        <dbReference type="Proteomes" id="UP000249057"/>
    </source>
</evidence>
<accession>A0ACD1GND2</accession>
<evidence type="ECO:0000313" key="1">
    <source>
        <dbReference type="EMBL" id="RAH50643.1"/>
    </source>
</evidence>
<dbReference type="EMBL" id="KZ825313">
    <property type="protein sequence ID" value="RAH50643.1"/>
    <property type="molecule type" value="Genomic_DNA"/>
</dbReference>
<organism evidence="1 2">
    <name type="scientific">Aspergillus brunneoviolaceus CBS 621.78</name>
    <dbReference type="NCBI Taxonomy" id="1450534"/>
    <lineage>
        <taxon>Eukaryota</taxon>
        <taxon>Fungi</taxon>
        <taxon>Dikarya</taxon>
        <taxon>Ascomycota</taxon>
        <taxon>Pezizomycotina</taxon>
        <taxon>Eurotiomycetes</taxon>
        <taxon>Eurotiomycetidae</taxon>
        <taxon>Eurotiales</taxon>
        <taxon>Aspergillaceae</taxon>
        <taxon>Aspergillus</taxon>
        <taxon>Aspergillus subgen. Circumdati</taxon>
    </lineage>
</organism>